<dbReference type="AlphaFoldDB" id="A0A6L2JLX7"/>
<comment type="caution">
    <text evidence="1">The sequence shown here is derived from an EMBL/GenBank/DDBJ whole genome shotgun (WGS) entry which is preliminary data.</text>
</comment>
<dbReference type="EMBL" id="BKCJ010000948">
    <property type="protein sequence ID" value="GEU37597.1"/>
    <property type="molecule type" value="Genomic_DNA"/>
</dbReference>
<name>A0A6L2JLX7_TANCI</name>
<evidence type="ECO:0000313" key="1">
    <source>
        <dbReference type="EMBL" id="GEU37597.1"/>
    </source>
</evidence>
<proteinExistence type="predicted"/>
<protein>
    <submittedName>
        <fullName evidence="1">Uncharacterized protein</fullName>
    </submittedName>
</protein>
<organism evidence="1">
    <name type="scientific">Tanacetum cinerariifolium</name>
    <name type="common">Dalmatian daisy</name>
    <name type="synonym">Chrysanthemum cinerariifolium</name>
    <dbReference type="NCBI Taxonomy" id="118510"/>
    <lineage>
        <taxon>Eukaryota</taxon>
        <taxon>Viridiplantae</taxon>
        <taxon>Streptophyta</taxon>
        <taxon>Embryophyta</taxon>
        <taxon>Tracheophyta</taxon>
        <taxon>Spermatophyta</taxon>
        <taxon>Magnoliopsida</taxon>
        <taxon>eudicotyledons</taxon>
        <taxon>Gunneridae</taxon>
        <taxon>Pentapetalae</taxon>
        <taxon>asterids</taxon>
        <taxon>campanulids</taxon>
        <taxon>Asterales</taxon>
        <taxon>Asteraceae</taxon>
        <taxon>Asteroideae</taxon>
        <taxon>Anthemideae</taxon>
        <taxon>Anthemidinae</taxon>
        <taxon>Tanacetum</taxon>
    </lineage>
</organism>
<sequence length="111" mass="12605">MILDGSVSWFPVLNGKDPMLYSIGKLIHAIYRWEKGTWNDDENSILNGPYQIKMITDSRNPNGDPPVAPYERIQKEADLSDAEKKHLEEGFNAMIDILLVIPNDIYNTVDA</sequence>
<accession>A0A6L2JLX7</accession>
<reference evidence="1" key="1">
    <citation type="journal article" date="2019" name="Sci. Rep.">
        <title>Draft genome of Tanacetum cinerariifolium, the natural source of mosquito coil.</title>
        <authorList>
            <person name="Yamashiro T."/>
            <person name="Shiraishi A."/>
            <person name="Satake H."/>
            <person name="Nakayama K."/>
        </authorList>
    </citation>
    <scope>NUCLEOTIDE SEQUENCE</scope>
</reference>
<gene>
    <name evidence="1" type="ORF">Tci_009575</name>
</gene>